<evidence type="ECO:0000313" key="3">
    <source>
        <dbReference type="Proteomes" id="UP001557470"/>
    </source>
</evidence>
<proteinExistence type="predicted"/>
<protein>
    <submittedName>
        <fullName evidence="2">Uncharacterized protein</fullName>
    </submittedName>
</protein>
<dbReference type="Proteomes" id="UP001557470">
    <property type="component" value="Unassembled WGS sequence"/>
</dbReference>
<gene>
    <name evidence="2" type="ORF">UPYG_G00263520</name>
</gene>
<dbReference type="EMBL" id="JAGEUA010000008">
    <property type="protein sequence ID" value="KAL0968188.1"/>
    <property type="molecule type" value="Genomic_DNA"/>
</dbReference>
<organism evidence="2 3">
    <name type="scientific">Umbra pygmaea</name>
    <name type="common">Eastern mudminnow</name>
    <dbReference type="NCBI Taxonomy" id="75934"/>
    <lineage>
        <taxon>Eukaryota</taxon>
        <taxon>Metazoa</taxon>
        <taxon>Chordata</taxon>
        <taxon>Craniata</taxon>
        <taxon>Vertebrata</taxon>
        <taxon>Euteleostomi</taxon>
        <taxon>Actinopterygii</taxon>
        <taxon>Neopterygii</taxon>
        <taxon>Teleostei</taxon>
        <taxon>Protacanthopterygii</taxon>
        <taxon>Esociformes</taxon>
        <taxon>Umbridae</taxon>
        <taxon>Umbra</taxon>
    </lineage>
</organism>
<feature type="region of interest" description="Disordered" evidence="1">
    <location>
        <begin position="73"/>
        <end position="104"/>
    </location>
</feature>
<keyword evidence="3" id="KW-1185">Reference proteome</keyword>
<reference evidence="2 3" key="1">
    <citation type="submission" date="2024-06" db="EMBL/GenBank/DDBJ databases">
        <authorList>
            <person name="Pan Q."/>
            <person name="Wen M."/>
            <person name="Jouanno E."/>
            <person name="Zahm M."/>
            <person name="Klopp C."/>
            <person name="Cabau C."/>
            <person name="Louis A."/>
            <person name="Berthelot C."/>
            <person name="Parey E."/>
            <person name="Roest Crollius H."/>
            <person name="Montfort J."/>
            <person name="Robinson-Rechavi M."/>
            <person name="Bouchez O."/>
            <person name="Lampietro C."/>
            <person name="Lopez Roques C."/>
            <person name="Donnadieu C."/>
            <person name="Postlethwait J."/>
            <person name="Bobe J."/>
            <person name="Verreycken H."/>
            <person name="Guiguen Y."/>
        </authorList>
    </citation>
    <scope>NUCLEOTIDE SEQUENCE [LARGE SCALE GENOMIC DNA]</scope>
    <source>
        <strain evidence="2">Up_M1</strain>
        <tissue evidence="2">Testis</tissue>
    </source>
</reference>
<name>A0ABD0WZR9_UMBPY</name>
<sequence>MNGPINEKNSKLSPLYAKTLLAANKREELKFKMEKNAIVREERHRMRTLHGGSNMNCGCAFLNKLVSGPPRTLFHTSSPISNKGMPATEVPEHSPTAKHLGNQW</sequence>
<dbReference type="AlphaFoldDB" id="A0ABD0WZR9"/>
<evidence type="ECO:0000256" key="1">
    <source>
        <dbReference type="SAM" id="MobiDB-lite"/>
    </source>
</evidence>
<accession>A0ABD0WZR9</accession>
<comment type="caution">
    <text evidence="2">The sequence shown here is derived from an EMBL/GenBank/DDBJ whole genome shotgun (WGS) entry which is preliminary data.</text>
</comment>
<evidence type="ECO:0000313" key="2">
    <source>
        <dbReference type="EMBL" id="KAL0968188.1"/>
    </source>
</evidence>